<dbReference type="EMBL" id="CP109966">
    <property type="protein sequence ID" value="WAJ71915.1"/>
    <property type="molecule type" value="Genomic_DNA"/>
</dbReference>
<feature type="chain" id="PRO_5045111343" evidence="2">
    <location>
        <begin position="20"/>
        <end position="389"/>
    </location>
</feature>
<dbReference type="RefSeq" id="WP_268076635.1">
    <property type="nucleotide sequence ID" value="NZ_CP109966.1"/>
</dbReference>
<geneLocation type="plasmid" evidence="4 5">
    <name>pCadTS8_1</name>
</geneLocation>
<keyword evidence="1" id="KW-0378">Hydrolase</keyword>
<dbReference type="PROSITE" id="PS51257">
    <property type="entry name" value="PROKAR_LIPOPROTEIN"/>
    <property type="match status" value="1"/>
</dbReference>
<organism evidence="4 5">
    <name type="scientific">Catenovulum adriaticum</name>
    <dbReference type="NCBI Taxonomy" id="2984846"/>
    <lineage>
        <taxon>Bacteria</taxon>
        <taxon>Pseudomonadati</taxon>
        <taxon>Pseudomonadota</taxon>
        <taxon>Gammaproteobacteria</taxon>
        <taxon>Alteromonadales</taxon>
        <taxon>Alteromonadaceae</taxon>
        <taxon>Catenovulum</taxon>
    </lineage>
</organism>
<sequence>MQKLNKILLIMVTSGALSACSDEDSSSTTVLPIEEVDQEETGFVLDRDLSNNIYGRSTFEDGTTGGWEANSDSVNVTTSQDAQDGVYSLAVSGRSNINDAAGVELLNNTFQQDKYKFSAHVKLTQPTNDVNAKLVAKYTFPRTPTAADPKDFYEQIVTLTDSEVVTSEDWTELAGEHTIALASTFAEQGLTEPLSGPLSVVIYPQIDSQNADYLMDSFLISEPSWPQNGAISLEAECAIVGSTWSKLEDNSASGQQYVVVDSTGLADTSPSWLDKAAYVQFDFNVTQEQLDATQGQDYKLYYRYIAGASGTNDSIFAAYSDGTTQTGFTKLEPNRNLAWEWSEYSIPNLTPGDHTVIFHWREDGFKLDKVIISPDVPEGKERRGINCGE</sequence>
<proteinExistence type="predicted"/>
<accession>A0ABY7AQT6</accession>
<dbReference type="SUPFAM" id="SSF49785">
    <property type="entry name" value="Galactose-binding domain-like"/>
    <property type="match status" value="1"/>
</dbReference>
<evidence type="ECO:0000259" key="3">
    <source>
        <dbReference type="Pfam" id="PF02018"/>
    </source>
</evidence>
<reference evidence="4" key="1">
    <citation type="submission" date="2022-10" db="EMBL/GenBank/DDBJ databases">
        <title>Catenovulum adriacola sp. nov. isolated in the Harbour of Susak.</title>
        <authorList>
            <person name="Schoch T."/>
            <person name="Reich S.J."/>
            <person name="Stoeferle S."/>
            <person name="Flaiz M."/>
            <person name="Kazda M."/>
            <person name="Riedel C.U."/>
            <person name="Duerre P."/>
        </authorList>
    </citation>
    <scope>NUCLEOTIDE SEQUENCE</scope>
    <source>
        <strain evidence="4">TS8</strain>
        <plasmid evidence="4">pCadTS8_1</plasmid>
    </source>
</reference>
<keyword evidence="4" id="KW-0614">Plasmid</keyword>
<feature type="domain" description="CBM-cenC" evidence="3">
    <location>
        <begin position="51"/>
        <end position="180"/>
    </location>
</feature>
<evidence type="ECO:0000256" key="2">
    <source>
        <dbReference type="SAM" id="SignalP"/>
    </source>
</evidence>
<keyword evidence="2" id="KW-0732">Signal</keyword>
<protein>
    <submittedName>
        <fullName evidence="4">Carbohydrate binding domain-containing protein</fullName>
    </submittedName>
</protein>
<evidence type="ECO:0000313" key="5">
    <source>
        <dbReference type="Proteomes" id="UP001163726"/>
    </source>
</evidence>
<keyword evidence="5" id="KW-1185">Reference proteome</keyword>
<dbReference type="Gene3D" id="2.60.120.260">
    <property type="entry name" value="Galactose-binding domain-like"/>
    <property type="match status" value="2"/>
</dbReference>
<name>A0ABY7AQT6_9ALTE</name>
<dbReference type="Proteomes" id="UP001163726">
    <property type="component" value="Plasmid pCadTS8_1"/>
</dbReference>
<feature type="signal peptide" evidence="2">
    <location>
        <begin position="1"/>
        <end position="19"/>
    </location>
</feature>
<gene>
    <name evidence="4" type="ORF">OLW01_14400</name>
</gene>
<dbReference type="InterPro" id="IPR003305">
    <property type="entry name" value="CenC_carb-bd"/>
</dbReference>
<dbReference type="InterPro" id="IPR008979">
    <property type="entry name" value="Galactose-bd-like_sf"/>
</dbReference>
<dbReference type="Pfam" id="PF02018">
    <property type="entry name" value="CBM_4_9"/>
    <property type="match status" value="1"/>
</dbReference>
<evidence type="ECO:0000313" key="4">
    <source>
        <dbReference type="EMBL" id="WAJ71915.1"/>
    </source>
</evidence>
<evidence type="ECO:0000256" key="1">
    <source>
        <dbReference type="ARBA" id="ARBA00022801"/>
    </source>
</evidence>